<evidence type="ECO:0000313" key="4">
    <source>
        <dbReference type="Proteomes" id="UP001152300"/>
    </source>
</evidence>
<feature type="compositionally biased region" description="Polar residues" evidence="2">
    <location>
        <begin position="367"/>
        <end position="387"/>
    </location>
</feature>
<dbReference type="OrthoDB" id="5430717at2759"/>
<comment type="caution">
    <text evidence="3">The sequence shown here is derived from an EMBL/GenBank/DDBJ whole genome shotgun (WGS) entry which is preliminary data.</text>
</comment>
<feature type="compositionally biased region" description="Basic and acidic residues" evidence="2">
    <location>
        <begin position="22"/>
        <end position="35"/>
    </location>
</feature>
<dbReference type="AlphaFoldDB" id="A0A9X0DJZ4"/>
<organism evidence="3 4">
    <name type="scientific">Sclerotinia nivalis</name>
    <dbReference type="NCBI Taxonomy" id="352851"/>
    <lineage>
        <taxon>Eukaryota</taxon>
        <taxon>Fungi</taxon>
        <taxon>Dikarya</taxon>
        <taxon>Ascomycota</taxon>
        <taxon>Pezizomycotina</taxon>
        <taxon>Leotiomycetes</taxon>
        <taxon>Helotiales</taxon>
        <taxon>Sclerotiniaceae</taxon>
        <taxon>Sclerotinia</taxon>
    </lineage>
</organism>
<feature type="compositionally biased region" description="Gly residues" evidence="2">
    <location>
        <begin position="527"/>
        <end position="545"/>
    </location>
</feature>
<feature type="region of interest" description="Disordered" evidence="2">
    <location>
        <begin position="564"/>
        <end position="616"/>
    </location>
</feature>
<reference evidence="3" key="1">
    <citation type="submission" date="2022-11" db="EMBL/GenBank/DDBJ databases">
        <title>Genome Resource of Sclerotinia nivalis Strain SnTB1, a Plant Pathogen Isolated from American Ginseng.</title>
        <authorList>
            <person name="Fan S."/>
        </authorList>
    </citation>
    <scope>NUCLEOTIDE SEQUENCE</scope>
    <source>
        <strain evidence="3">SnTB1</strain>
    </source>
</reference>
<gene>
    <name evidence="3" type="ORF">OCU04_006404</name>
</gene>
<evidence type="ECO:0000256" key="2">
    <source>
        <dbReference type="SAM" id="MobiDB-lite"/>
    </source>
</evidence>
<feature type="region of interest" description="Disordered" evidence="2">
    <location>
        <begin position="1"/>
        <end position="43"/>
    </location>
</feature>
<feature type="region of interest" description="Disordered" evidence="2">
    <location>
        <begin position="475"/>
        <end position="551"/>
    </location>
</feature>
<keyword evidence="4" id="KW-1185">Reference proteome</keyword>
<feature type="region of interest" description="Disordered" evidence="2">
    <location>
        <begin position="211"/>
        <end position="286"/>
    </location>
</feature>
<feature type="compositionally biased region" description="Basic and acidic residues" evidence="2">
    <location>
        <begin position="578"/>
        <end position="595"/>
    </location>
</feature>
<proteinExistence type="predicted"/>
<feature type="compositionally biased region" description="Basic and acidic residues" evidence="2">
    <location>
        <begin position="475"/>
        <end position="488"/>
    </location>
</feature>
<accession>A0A9X0DJZ4</accession>
<feature type="compositionally biased region" description="Polar residues" evidence="2">
    <location>
        <begin position="214"/>
        <end position="234"/>
    </location>
</feature>
<protein>
    <submittedName>
        <fullName evidence="3">Uncharacterized protein</fullName>
    </submittedName>
</protein>
<feature type="coiled-coil region" evidence="1">
    <location>
        <begin position="115"/>
        <end position="167"/>
    </location>
</feature>
<evidence type="ECO:0000313" key="3">
    <source>
        <dbReference type="EMBL" id="KAJ8065734.1"/>
    </source>
</evidence>
<dbReference type="EMBL" id="JAPEIS010000006">
    <property type="protein sequence ID" value="KAJ8065734.1"/>
    <property type="molecule type" value="Genomic_DNA"/>
</dbReference>
<name>A0A9X0DJZ4_9HELO</name>
<dbReference type="Proteomes" id="UP001152300">
    <property type="component" value="Unassembled WGS sequence"/>
</dbReference>
<keyword evidence="1" id="KW-0175">Coiled coil</keyword>
<evidence type="ECO:0000256" key="1">
    <source>
        <dbReference type="SAM" id="Coils"/>
    </source>
</evidence>
<feature type="compositionally biased region" description="Polar residues" evidence="2">
    <location>
        <begin position="270"/>
        <end position="286"/>
    </location>
</feature>
<feature type="compositionally biased region" description="Polar residues" evidence="2">
    <location>
        <begin position="11"/>
        <end position="21"/>
    </location>
</feature>
<sequence>MDQWLRPVFTRTRTPVQSTPNDRSEDPHEAEDTMKSIRPSSRVSSYMGFRSSSTANLHTPDAFTFQHVNIPENVYHKPSRSQMAETLKVVMMTRNLMEPVPVEYNTCILHVLEAYNDLEEELGRKDSEIEEIKGRHTKDIREFDVMAEQWKAKEKDYQKEMKNLEILLSKTEGGMENVTMARSKSVIHGARRAADFFEDGMEKIKQNFARYSSGRGSSNTTTEWEIDPTQQITSAPPLETPRSPSHVSRQEEDIQQERTVGSRRKEHSSVQDTESFYSAVDSQPGSRLTSLQLDALERQHATEELGVAFDSSSESDDTSSRSAITEGQALTPNRGPKLPGIRSNSKEKPLPDIPTNGPEIDPFFSGETGNAQPWVNSQDDEQASSSIDSRKGFSFKAGDDSPSLLHETSKDALRKSNTVSVPASRLSYVMNNEDEFVATPRLADSKFELKPKPGIMGEKSSTNLNMNTMLSGSLEKEKEMERGNDKGLRQQLGMGMGMGRGIERTDSSSSVVTAVRDNSGRSEGGRLGRGRGSGNGNGNGGGGKQKNGQGTAVMAAVRAIAASNKSATANDRIQAHANEFDRKEVDRREVDRREGVPFSPERSPTGSQTGGGRSRD</sequence>
<feature type="region of interest" description="Disordered" evidence="2">
    <location>
        <begin position="306"/>
        <end position="405"/>
    </location>
</feature>